<organism evidence="1 2">
    <name type="scientific">Mycolicibacterium mageritense</name>
    <name type="common">Mycobacterium mageritense</name>
    <dbReference type="NCBI Taxonomy" id="53462"/>
    <lineage>
        <taxon>Bacteria</taxon>
        <taxon>Bacillati</taxon>
        <taxon>Actinomycetota</taxon>
        <taxon>Actinomycetes</taxon>
        <taxon>Mycobacteriales</taxon>
        <taxon>Mycobacteriaceae</taxon>
        <taxon>Mycolicibacterium</taxon>
    </lineage>
</organism>
<protein>
    <submittedName>
        <fullName evidence="1">Uncharacterized protein</fullName>
    </submittedName>
</protein>
<name>A0ABN5Y653_MYCME</name>
<gene>
    <name evidence="1" type="ORF">MMAGJ_29260</name>
</gene>
<dbReference type="Proteomes" id="UP000465622">
    <property type="component" value="Chromosome"/>
</dbReference>
<dbReference type="RefSeq" id="WP_051578635.1">
    <property type="nucleotide sequence ID" value="NZ_AP022567.1"/>
</dbReference>
<evidence type="ECO:0000313" key="1">
    <source>
        <dbReference type="EMBL" id="BBX33644.1"/>
    </source>
</evidence>
<accession>A0ABN5Y653</accession>
<proteinExistence type="predicted"/>
<dbReference type="EMBL" id="AP022567">
    <property type="protein sequence ID" value="BBX33644.1"/>
    <property type="molecule type" value="Genomic_DNA"/>
</dbReference>
<sequence length="168" mass="18670">MTDADLELPAELDTSDPDVLATLLHRAFSEADTAEFLEALVQIGGSLPAGALGGSIPEGEFTVKCTDAVRDVLASLRGTKPKQQMRRKVQRALRIMRDAGPEHRSLQSHRYHNLKGKNGEDVWESYIEHKIANAWRAWWYFVLDEPNTILVAAVGPHPKRSLTALPPH</sequence>
<keyword evidence="2" id="KW-1185">Reference proteome</keyword>
<evidence type="ECO:0000313" key="2">
    <source>
        <dbReference type="Proteomes" id="UP000465622"/>
    </source>
</evidence>
<reference evidence="1 2" key="1">
    <citation type="journal article" date="2019" name="Emerg. Microbes Infect.">
        <title>Comprehensive subspecies identification of 175 nontuberculous mycobacteria species based on 7547 genomic profiles.</title>
        <authorList>
            <person name="Matsumoto Y."/>
            <person name="Kinjo T."/>
            <person name="Motooka D."/>
            <person name="Nabeya D."/>
            <person name="Jung N."/>
            <person name="Uechi K."/>
            <person name="Horii T."/>
            <person name="Iida T."/>
            <person name="Fujita J."/>
            <person name="Nakamura S."/>
        </authorList>
    </citation>
    <scope>NUCLEOTIDE SEQUENCE [LARGE SCALE GENOMIC DNA]</scope>
    <source>
        <strain evidence="1 2">JCM 12375</strain>
    </source>
</reference>